<keyword evidence="3 6" id="KW-0812">Transmembrane</keyword>
<comment type="caution">
    <text evidence="7">The sequence shown here is derived from an EMBL/GenBank/DDBJ whole genome shotgun (WGS) entry which is preliminary data.</text>
</comment>
<evidence type="ECO:0000256" key="4">
    <source>
        <dbReference type="ARBA" id="ARBA00022989"/>
    </source>
</evidence>
<feature type="transmembrane region" description="Helical" evidence="6">
    <location>
        <begin position="256"/>
        <end position="281"/>
    </location>
</feature>
<dbReference type="PIRSF" id="PIRSF006060">
    <property type="entry name" value="AA_transporter"/>
    <property type="match status" value="1"/>
</dbReference>
<keyword evidence="8" id="KW-1185">Reference proteome</keyword>
<name>A0ABW5S3H2_9BACL</name>
<keyword evidence="2" id="KW-1003">Cell membrane</keyword>
<evidence type="ECO:0000313" key="7">
    <source>
        <dbReference type="EMBL" id="MFD2693607.1"/>
    </source>
</evidence>
<dbReference type="EMBL" id="JBHUMQ010000018">
    <property type="protein sequence ID" value="MFD2693607.1"/>
    <property type="molecule type" value="Genomic_DNA"/>
</dbReference>
<reference evidence="8" key="1">
    <citation type="journal article" date="2019" name="Int. J. Syst. Evol. Microbiol.">
        <title>The Global Catalogue of Microorganisms (GCM) 10K type strain sequencing project: providing services to taxonomists for standard genome sequencing and annotation.</title>
        <authorList>
            <consortium name="The Broad Institute Genomics Platform"/>
            <consortium name="The Broad Institute Genome Sequencing Center for Infectious Disease"/>
            <person name="Wu L."/>
            <person name="Ma J."/>
        </authorList>
    </citation>
    <scope>NUCLEOTIDE SEQUENCE [LARGE SCALE GENOMIC DNA]</scope>
    <source>
        <strain evidence="8">TISTR 2466</strain>
    </source>
</reference>
<feature type="transmembrane region" description="Helical" evidence="6">
    <location>
        <begin position="216"/>
        <end position="236"/>
    </location>
</feature>
<dbReference type="PANTHER" id="PTHR42770">
    <property type="entry name" value="AMINO ACID TRANSPORTER-RELATED"/>
    <property type="match status" value="1"/>
</dbReference>
<dbReference type="InterPro" id="IPR050367">
    <property type="entry name" value="APC_superfamily"/>
</dbReference>
<evidence type="ECO:0000256" key="2">
    <source>
        <dbReference type="ARBA" id="ARBA00022475"/>
    </source>
</evidence>
<dbReference type="RefSeq" id="WP_253062446.1">
    <property type="nucleotide sequence ID" value="NZ_JAMXWM010000013.1"/>
</dbReference>
<feature type="transmembrane region" description="Helical" evidence="6">
    <location>
        <begin position="183"/>
        <end position="204"/>
    </location>
</feature>
<organism evidence="7 8">
    <name type="scientific">Sporolactobacillus shoreicorticis</name>
    <dbReference type="NCBI Taxonomy" id="1923877"/>
    <lineage>
        <taxon>Bacteria</taxon>
        <taxon>Bacillati</taxon>
        <taxon>Bacillota</taxon>
        <taxon>Bacilli</taxon>
        <taxon>Bacillales</taxon>
        <taxon>Sporolactobacillaceae</taxon>
        <taxon>Sporolactobacillus</taxon>
    </lineage>
</organism>
<feature type="transmembrane region" description="Helical" evidence="6">
    <location>
        <begin position="83"/>
        <end position="105"/>
    </location>
</feature>
<feature type="transmembrane region" description="Helical" evidence="6">
    <location>
        <begin position="342"/>
        <end position="362"/>
    </location>
</feature>
<dbReference type="PANTHER" id="PTHR42770:SF13">
    <property type="entry name" value="L-METHIONINE_BRANCHED-CHAIN AMINO ACID EXPORTER YJEH"/>
    <property type="match status" value="1"/>
</dbReference>
<gene>
    <name evidence="7" type="ORF">ACFSUE_08200</name>
</gene>
<comment type="subcellular location">
    <subcellularLocation>
        <location evidence="1">Cell membrane</location>
        <topology evidence="1">Multi-pass membrane protein</topology>
    </subcellularLocation>
</comment>
<dbReference type="InterPro" id="IPR002293">
    <property type="entry name" value="AA/rel_permease1"/>
</dbReference>
<evidence type="ECO:0000256" key="6">
    <source>
        <dbReference type="SAM" id="Phobius"/>
    </source>
</evidence>
<protein>
    <submittedName>
        <fullName evidence="7">APC family permease</fullName>
    </submittedName>
</protein>
<feature type="transmembrane region" description="Helical" evidence="6">
    <location>
        <begin position="143"/>
        <end position="163"/>
    </location>
</feature>
<feature type="transmembrane region" description="Helical" evidence="6">
    <location>
        <begin position="369"/>
        <end position="402"/>
    </location>
</feature>
<dbReference type="Proteomes" id="UP001597399">
    <property type="component" value="Unassembled WGS sequence"/>
</dbReference>
<proteinExistence type="predicted"/>
<accession>A0ABW5S3H2</accession>
<feature type="transmembrane region" description="Helical" evidence="6">
    <location>
        <begin position="312"/>
        <end position="330"/>
    </location>
</feature>
<evidence type="ECO:0000313" key="8">
    <source>
        <dbReference type="Proteomes" id="UP001597399"/>
    </source>
</evidence>
<evidence type="ECO:0000256" key="3">
    <source>
        <dbReference type="ARBA" id="ARBA00022692"/>
    </source>
</evidence>
<dbReference type="Gene3D" id="1.20.1740.10">
    <property type="entry name" value="Amino acid/polyamine transporter I"/>
    <property type="match status" value="1"/>
</dbReference>
<feature type="transmembrane region" description="Helical" evidence="6">
    <location>
        <begin position="117"/>
        <end position="136"/>
    </location>
</feature>
<evidence type="ECO:0000256" key="1">
    <source>
        <dbReference type="ARBA" id="ARBA00004651"/>
    </source>
</evidence>
<feature type="transmembrane region" description="Helical" evidence="6">
    <location>
        <begin position="12"/>
        <end position="32"/>
    </location>
</feature>
<keyword evidence="5 6" id="KW-0472">Membrane</keyword>
<sequence length="420" mass="45058">MKTIRLPQAIALYIGAVLGAGILLVPGLAAQVAGPASLIDWGLLVVLVLPMALCMAYLSQKFPHSGGVSYFVTEAFGQRAGQVIGWFFLMSVPIGAPVTAITGSAYLGTALGLPEPIIMGMACVVLLIALVLNYLGMRIAGKVQVAVITGILVILCVTLIAAFPHLKMTHFTPFMTKGPWSVGHASTLLFWCFIGWEAITNYSAEFVDPEKDIHRATVISAIILGCLYFLTALIVVGTESYQNQGQAALVTVSQQVFGQGGAIITGIAGLLICLATVIAYIGSASRMAYAMAKEGSAPRGLMKQSQKYQTPVGGLLFLAFCFILVMIAYSTQFISLTKLIQLPNATFLLNYMGGCAAGLFLFRGEKKKFLISLIAFLATLFMFLFVGSAILYPIIICLFLAGQKMVHSRRKNIMNDRGRE</sequence>
<keyword evidence="4 6" id="KW-1133">Transmembrane helix</keyword>
<dbReference type="Pfam" id="PF13520">
    <property type="entry name" value="AA_permease_2"/>
    <property type="match status" value="1"/>
</dbReference>
<evidence type="ECO:0000256" key="5">
    <source>
        <dbReference type="ARBA" id="ARBA00023136"/>
    </source>
</evidence>
<feature type="transmembrane region" description="Helical" evidence="6">
    <location>
        <begin position="38"/>
        <end position="58"/>
    </location>
</feature>